<evidence type="ECO:0000259" key="1">
    <source>
        <dbReference type="PROSITE" id="PS50904"/>
    </source>
</evidence>
<protein>
    <recommendedName>
        <fullName evidence="1">PRELI/MSF1 domain-containing protein</fullName>
    </recommendedName>
</protein>
<dbReference type="GeneID" id="6335435"/>
<name>A0A1D8PU11_CANAL</name>
<gene>
    <name evidence="3" type="ordered locus">CAALFM_CR09620CA</name>
    <name evidence="2" type="ordered locus">orf19.6600</name>
</gene>
<proteinExistence type="predicted"/>
<dbReference type="GO" id="GO:1990050">
    <property type="term" value="F:phosphatidic acid transfer activity"/>
    <property type="evidence" value="ECO:0000318"/>
    <property type="project" value="GO_Central"/>
</dbReference>
<evidence type="ECO:0000313" key="2">
    <source>
        <dbReference type="CGD" id="CAL0000192557"/>
    </source>
</evidence>
<accession>A0A1D8PU11</accession>
<dbReference type="RefSeq" id="XP_443374.1">
    <property type="nucleotide sequence ID" value="XM_443374.1"/>
</dbReference>
<dbReference type="eggNOG" id="KOG3337">
    <property type="taxonomic scope" value="Eukaryota"/>
</dbReference>
<dbReference type="PROSITE" id="PS50904">
    <property type="entry name" value="PRELI_MSF1"/>
    <property type="match status" value="1"/>
</dbReference>
<dbReference type="STRING" id="237561.A0A1D8PU11"/>
<dbReference type="CGD" id="CAL0000192557">
    <property type="gene designation" value="orf19.6600"/>
</dbReference>
<dbReference type="AlphaFoldDB" id="A0A1D8PU11"/>
<keyword evidence="4" id="KW-1185">Reference proteome</keyword>
<dbReference type="InParanoid" id="A0A1D8PU11"/>
<dbReference type="EMBL" id="CP017630">
    <property type="protein sequence ID" value="AOW31620.1"/>
    <property type="molecule type" value="Genomic_DNA"/>
</dbReference>
<dbReference type="FunCoup" id="A0A1D8PU11">
    <property type="interactions" value="366"/>
</dbReference>
<dbReference type="OMA" id="GYEFFKC"/>
<evidence type="ECO:0000313" key="4">
    <source>
        <dbReference type="Proteomes" id="UP000000559"/>
    </source>
</evidence>
<reference evidence="3 4" key="2">
    <citation type="journal article" date="2007" name="Genome Biol.">
        <title>Assembly of the Candida albicans genome into sixteen supercontigs aligned on the eight chromosomes.</title>
        <authorList>
            <person name="van het Hoog M."/>
            <person name="Rast T.J."/>
            <person name="Martchenko M."/>
            <person name="Grindle S."/>
            <person name="Dignard D."/>
            <person name="Hogues H."/>
            <person name="Cuomo C."/>
            <person name="Berriman M."/>
            <person name="Scherer S."/>
            <person name="Magee B.B."/>
            <person name="Whiteway M."/>
            <person name="Chibana H."/>
            <person name="Nantel A."/>
            <person name="Magee P.T."/>
        </authorList>
    </citation>
    <scope>GENOME REANNOTATION</scope>
    <source>
        <strain evidence="4">SC5314 / ATCC MYA-2876</strain>
    </source>
</reference>
<evidence type="ECO:0000313" key="3">
    <source>
        <dbReference type="EMBL" id="AOW31620.1"/>
    </source>
</evidence>
<dbReference type="Proteomes" id="UP000000559">
    <property type="component" value="Chromosome R"/>
</dbReference>
<feature type="domain" description="PRELI/MSF1" evidence="1">
    <location>
        <begin position="2"/>
        <end position="178"/>
    </location>
</feature>
<dbReference type="InterPro" id="IPR037365">
    <property type="entry name" value="Slowmo/Ups"/>
</dbReference>
<dbReference type="KEGG" id="cal:CAALFM_CR09620CA"/>
<dbReference type="GO" id="GO:0005758">
    <property type="term" value="C:mitochondrial intermembrane space"/>
    <property type="evidence" value="ECO:0000318"/>
    <property type="project" value="GO_Central"/>
</dbReference>
<dbReference type="VEuPathDB" id="FungiDB:CR_09620C_A"/>
<reference evidence="3 4" key="3">
    <citation type="journal article" date="2013" name="Genome Biol.">
        <title>Assembly of a phased diploid Candida albicans genome facilitates allele-specific measurements and provides a simple model for repeat and indel structure.</title>
        <authorList>
            <person name="Muzzey D."/>
            <person name="Schwartz K."/>
            <person name="Weissman J.S."/>
            <person name="Sherlock G."/>
        </authorList>
    </citation>
    <scope>NUCLEOTIDE SEQUENCE [LARGE SCALE GENOMIC DNA]</scope>
    <source>
        <strain evidence="4">SC5314 / ATCC MYA-2876</strain>
    </source>
</reference>
<dbReference type="OrthoDB" id="341300at2759"/>
<organism evidence="3 4">
    <name type="scientific">Candida albicans (strain SC5314 / ATCC MYA-2876)</name>
    <name type="common">Yeast</name>
    <dbReference type="NCBI Taxonomy" id="237561"/>
    <lineage>
        <taxon>Eukaryota</taxon>
        <taxon>Fungi</taxon>
        <taxon>Dikarya</taxon>
        <taxon>Ascomycota</taxon>
        <taxon>Saccharomycotina</taxon>
        <taxon>Pichiomycetes</taxon>
        <taxon>Debaryomycetaceae</taxon>
        <taxon>Candida/Lodderomyces clade</taxon>
        <taxon>Candida</taxon>
    </lineage>
</organism>
<reference evidence="3 4" key="1">
    <citation type="journal article" date="2004" name="Proc. Natl. Acad. Sci. U.S.A.">
        <title>The diploid genome sequence of Candida albicans.</title>
        <authorList>
            <person name="Jones T."/>
            <person name="Federspiel N.A."/>
            <person name="Chibana H."/>
            <person name="Dungan J."/>
            <person name="Kalman S."/>
            <person name="Magee B.B."/>
            <person name="Newport G."/>
            <person name="Thorstenson Y.R."/>
            <person name="Agabian N."/>
            <person name="Magee P.T."/>
            <person name="Davis R.W."/>
            <person name="Scherer S."/>
        </authorList>
    </citation>
    <scope>NUCLEOTIDE SEQUENCE [LARGE SCALE GENOMIC DNA]</scope>
    <source>
        <strain evidence="4">SC5314 / ATCC MYA-2876</strain>
    </source>
</reference>
<dbReference type="SMR" id="A0A1D8PU11"/>
<dbReference type="InterPro" id="IPR006797">
    <property type="entry name" value="PRELI/MSF1_dom"/>
</dbReference>
<dbReference type="Pfam" id="PF04707">
    <property type="entry name" value="PRELI"/>
    <property type="match status" value="1"/>
</dbReference>
<sequence length="196" mass="23057">MVLYFENKHQFKFDFETTSLAYFNRYPNPYAKHVLSIDTIESYIDNQGQLCTTRLIVKTGRLPNFIKPILGNSLNSWIIEKTIINRHDKTLISYTSNLDHRKFIRVEEYLKYSGHQEDNDNGDGRGLTNLESKVKFSSNLFGFKQKIEQWSHQKFSTNIKNSREGLQYVMMKLKQRSNGLLLQERKLKPKPPSQCD</sequence>
<dbReference type="PANTHER" id="PTHR11158">
    <property type="entry name" value="MSF1/PX19 RELATED"/>
    <property type="match status" value="1"/>
</dbReference>
<dbReference type="GO" id="GO:0015914">
    <property type="term" value="P:phospholipid transport"/>
    <property type="evidence" value="ECO:0000318"/>
    <property type="project" value="GO_Central"/>
</dbReference>